<dbReference type="OMA" id="FLITTCF"/>
<gene>
    <name evidence="1" type="primary">CSON013438</name>
</gene>
<protein>
    <submittedName>
        <fullName evidence="1">CSON013438 protein</fullName>
    </submittedName>
</protein>
<organism evidence="1">
    <name type="scientific">Culicoides sonorensis</name>
    <name type="common">Biting midge</name>
    <dbReference type="NCBI Taxonomy" id="179676"/>
    <lineage>
        <taxon>Eukaryota</taxon>
        <taxon>Metazoa</taxon>
        <taxon>Ecdysozoa</taxon>
        <taxon>Arthropoda</taxon>
        <taxon>Hexapoda</taxon>
        <taxon>Insecta</taxon>
        <taxon>Pterygota</taxon>
        <taxon>Neoptera</taxon>
        <taxon>Endopterygota</taxon>
        <taxon>Diptera</taxon>
        <taxon>Nematocera</taxon>
        <taxon>Chironomoidea</taxon>
        <taxon>Ceratopogonidae</taxon>
        <taxon>Ceratopogoninae</taxon>
        <taxon>Culicoides</taxon>
        <taxon>Monoculicoides</taxon>
    </lineage>
</organism>
<evidence type="ECO:0000313" key="1">
    <source>
        <dbReference type="EMBL" id="SSX26461.1"/>
    </source>
</evidence>
<proteinExistence type="predicted"/>
<sequence>MKVDNFRVIDADDPNNSLDQINDARDKRFVKDKKFGFFGGIAQMGKLAYEQYTDTTKTLQSILDLLNNSFSDTATEPPKSVTETSVTNETTTETYRISRKELGRILNRNFRGLQKLLRIEVNDAFNQTKYSLADYKRDFYKSVKKPRKNVQNDVDTSK</sequence>
<dbReference type="AlphaFoldDB" id="A0A336MAV3"/>
<accession>A0A336MAV3</accession>
<name>A0A336MAV3_CULSO</name>
<dbReference type="EMBL" id="UFQT01000677">
    <property type="protein sequence ID" value="SSX26461.1"/>
    <property type="molecule type" value="Genomic_DNA"/>
</dbReference>
<dbReference type="VEuPathDB" id="VectorBase:CSON013438"/>
<reference evidence="1" key="1">
    <citation type="submission" date="2018-07" db="EMBL/GenBank/DDBJ databases">
        <authorList>
            <person name="Quirk P.G."/>
            <person name="Krulwich T.A."/>
        </authorList>
    </citation>
    <scope>NUCLEOTIDE SEQUENCE</scope>
</reference>